<organism evidence="1">
    <name type="scientific">hydrothermal vent metagenome</name>
    <dbReference type="NCBI Taxonomy" id="652676"/>
    <lineage>
        <taxon>unclassified sequences</taxon>
        <taxon>metagenomes</taxon>
        <taxon>ecological metagenomes</taxon>
    </lineage>
</organism>
<protein>
    <submittedName>
        <fullName evidence="1">Uncharacterized protein</fullName>
    </submittedName>
</protein>
<proteinExistence type="predicted"/>
<accession>A0A3B0TG41</accession>
<evidence type="ECO:0000313" key="1">
    <source>
        <dbReference type="EMBL" id="VAW15093.1"/>
    </source>
</evidence>
<dbReference type="AlphaFoldDB" id="A0A3B0TG41"/>
<name>A0A3B0TG41_9ZZZZ</name>
<reference evidence="1" key="1">
    <citation type="submission" date="2018-06" db="EMBL/GenBank/DDBJ databases">
        <authorList>
            <person name="Zhirakovskaya E."/>
        </authorList>
    </citation>
    <scope>NUCLEOTIDE SEQUENCE</scope>
</reference>
<gene>
    <name evidence="1" type="ORF">MNBD_ALPHA11-1424</name>
</gene>
<dbReference type="EMBL" id="UOEQ01000061">
    <property type="protein sequence ID" value="VAW15093.1"/>
    <property type="molecule type" value="Genomic_DNA"/>
</dbReference>
<sequence length="45" mass="4952">MPADWAKTKNVSARSGMRIVIIVVYALDKSAKSNSIACRNSQITR</sequence>